<dbReference type="RefSeq" id="XP_067918472.1">
    <property type="nucleotide sequence ID" value="XM_068069552.1"/>
</dbReference>
<name>A0A2C6KGS7_9APIC</name>
<protein>
    <submittedName>
        <fullName evidence="2">Nol1 nop2 sun family protein</fullName>
    </submittedName>
</protein>
<dbReference type="AlphaFoldDB" id="A0A2C6KGS7"/>
<organism evidence="2 3">
    <name type="scientific">Cystoisospora suis</name>
    <dbReference type="NCBI Taxonomy" id="483139"/>
    <lineage>
        <taxon>Eukaryota</taxon>
        <taxon>Sar</taxon>
        <taxon>Alveolata</taxon>
        <taxon>Apicomplexa</taxon>
        <taxon>Conoidasida</taxon>
        <taxon>Coccidia</taxon>
        <taxon>Eucoccidiorida</taxon>
        <taxon>Eimeriorina</taxon>
        <taxon>Sarcocystidae</taxon>
        <taxon>Cystoisospora</taxon>
    </lineage>
</organism>
<dbReference type="OrthoDB" id="427002at2759"/>
<feature type="region of interest" description="Disordered" evidence="1">
    <location>
        <begin position="59"/>
        <end position="100"/>
    </location>
</feature>
<evidence type="ECO:0000313" key="2">
    <source>
        <dbReference type="EMBL" id="PHJ16747.1"/>
    </source>
</evidence>
<dbReference type="GeneID" id="94432763"/>
<dbReference type="Proteomes" id="UP000221165">
    <property type="component" value="Unassembled WGS sequence"/>
</dbReference>
<evidence type="ECO:0000313" key="3">
    <source>
        <dbReference type="Proteomes" id="UP000221165"/>
    </source>
</evidence>
<comment type="caution">
    <text evidence="2">The sequence shown here is derived from an EMBL/GenBank/DDBJ whole genome shotgun (WGS) entry which is preliminary data.</text>
</comment>
<gene>
    <name evidence="2" type="ORF">CSUI_009436</name>
</gene>
<keyword evidence="3" id="KW-1185">Reference proteome</keyword>
<sequence length="113" mass="12574">MEAFLPYASHLQQRGFLQFTCCCAMKGGMSYERLAPYDKILVDAPCSSDRHLLKASMLHKKPRQAEQEEVNKHLKGGAKVSSLGKKGKGGKERKIPSSTPAKATYTHSLYTWS</sequence>
<evidence type="ECO:0000256" key="1">
    <source>
        <dbReference type="SAM" id="MobiDB-lite"/>
    </source>
</evidence>
<proteinExistence type="predicted"/>
<dbReference type="EMBL" id="MIGC01005619">
    <property type="protein sequence ID" value="PHJ16747.1"/>
    <property type="molecule type" value="Genomic_DNA"/>
</dbReference>
<reference evidence="2 3" key="1">
    <citation type="journal article" date="2017" name="Int. J. Parasitol.">
        <title>The genome of the protozoan parasite Cystoisospora suis and a reverse vaccinology approach to identify vaccine candidates.</title>
        <authorList>
            <person name="Palmieri N."/>
            <person name="Shrestha A."/>
            <person name="Ruttkowski B."/>
            <person name="Beck T."/>
            <person name="Vogl C."/>
            <person name="Tomley F."/>
            <person name="Blake D.P."/>
            <person name="Joachim A."/>
        </authorList>
    </citation>
    <scope>NUCLEOTIDE SEQUENCE [LARGE SCALE GENOMIC DNA]</scope>
    <source>
        <strain evidence="2 3">Wien I</strain>
    </source>
</reference>
<feature type="non-terminal residue" evidence="2">
    <location>
        <position position="113"/>
    </location>
</feature>
<feature type="compositionally biased region" description="Basic and acidic residues" evidence="1">
    <location>
        <begin position="63"/>
        <end position="72"/>
    </location>
</feature>
<accession>A0A2C6KGS7</accession>
<dbReference type="VEuPathDB" id="ToxoDB:CSUI_009436"/>